<protein>
    <submittedName>
        <fullName evidence="1">Uncharacterized protein</fullName>
    </submittedName>
</protein>
<evidence type="ECO:0000313" key="1">
    <source>
        <dbReference type="EMBL" id="ACY76241.1"/>
    </source>
</evidence>
<sequence>MATLNATNLKHASSSSNNIVLAADGSVSMPNSSFGKILQVKQAVKTDTASSNTATFADLSGLSVSITPASSSNKILVSCALHVSSQQNSFQGFKVLRDSTAIGLGTAATGNMSNVSFATMAVNTGSAAYGLRSANFEFLDSPNSTSAITYKIQWASLYQSYTSYINRPYSTTNEAFNSHASSSITLYEVAA</sequence>
<accession>D1LWI2</accession>
<organismHost>
    <name type="scientific">Prochlorococcus</name>
    <dbReference type="NCBI Taxonomy" id="1218"/>
</organismHost>
<evidence type="ECO:0000313" key="2">
    <source>
        <dbReference type="Proteomes" id="UP000258925"/>
    </source>
</evidence>
<reference evidence="1 2" key="1">
    <citation type="submission" date="2009-10" db="EMBL/GenBank/DDBJ databases">
        <title>The Genome Sequence of Prochlorococcus phage P-SSP7.</title>
        <authorList>
            <consortium name="The Broad Institute Genome Sequencing Platform"/>
            <person name="Henn M.R."/>
            <person name="Sullivan M.S."/>
            <person name="Osburne M.S."/>
            <person name="Levin J."/>
            <person name="Malboeuf C."/>
            <person name="Casali M."/>
            <person name="Russ C."/>
            <person name="Lennon N."/>
            <person name="Chapman S.B."/>
            <person name="Erlich R."/>
            <person name="Young S.K."/>
            <person name="Koehrsen M."/>
            <person name="Yandava C."/>
            <person name="Zeng Q."/>
            <person name="Alvarado L."/>
            <person name="Anderson S."/>
            <person name="Berlin A."/>
            <person name="Borenstein D."/>
            <person name="Chen Z."/>
            <person name="Engels R."/>
            <person name="Freedman E."/>
            <person name="Gellesch M."/>
            <person name="Goldberg J."/>
            <person name="Green L."/>
            <person name="Griggs A."/>
            <person name="Gujja S."/>
            <person name="Heilman E.R."/>
            <person name="Heiman D."/>
            <person name="Hepburn T."/>
            <person name="Howarth C."/>
            <person name="Jen D."/>
            <person name="Larson L."/>
            <person name="Lewis B."/>
            <person name="Mehta T."/>
            <person name="Park D."/>
            <person name="Pearson M."/>
            <person name="Richards J."/>
            <person name="Rizzolo K."/>
            <person name="Roberts A."/>
            <person name="Ryan E."/>
            <person name="Saif S."/>
            <person name="Shea T."/>
            <person name="Shenoy N."/>
            <person name="Sisk P."/>
            <person name="Stolte C."/>
            <person name="Sykes S."/>
            <person name="Walk T."/>
            <person name="White J."/>
            <person name="Yu Q."/>
            <person name="Coleman M.L."/>
            <person name="Huang K.H."/>
            <person name="Weigele P.R."/>
            <person name="DeFrancesco A.S."/>
            <person name="Kern S.E."/>
            <person name="Thompson L.R."/>
            <person name="Fu R."/>
            <person name="Hombeck B."/>
            <person name="Chisholm S.W."/>
            <person name="Haas B."/>
            <person name="Nusbaum C."/>
            <person name="Birren B."/>
        </authorList>
    </citation>
    <scope>NUCLEOTIDE SEQUENCE [LARGE SCALE GENOMIC DNA]</scope>
    <source>
        <strain evidence="1 2">P-SSP7</strain>
    </source>
</reference>
<dbReference type="KEGG" id="vg:3294706"/>
<dbReference type="RefSeq" id="YP_214216.1">
    <property type="nucleotide sequence ID" value="NC_006882.2"/>
</dbReference>
<gene>
    <name evidence="1" type="ORF">PCPG_00038</name>
</gene>
<dbReference type="EMBL" id="GU071093">
    <property type="protein sequence ID" value="ACY76241.1"/>
    <property type="molecule type" value="Genomic_DNA"/>
</dbReference>
<organism evidence="1 2">
    <name type="scientific">Prochlorococcus phage P-SSP7</name>
    <dbReference type="NCBI Taxonomy" id="268748"/>
    <lineage>
        <taxon>Viruses</taxon>
        <taxon>Duplodnaviria</taxon>
        <taxon>Heunggongvirae</taxon>
        <taxon>Uroviricota</taxon>
        <taxon>Caudoviricetes</taxon>
        <taxon>Autographivirales</taxon>
        <taxon>Sechaudvirinae</taxon>
        <taxon>Tiamatvirus</taxon>
    </lineage>
</organism>
<name>D1LWI2_BPPRP</name>
<proteinExistence type="predicted"/>
<dbReference type="Proteomes" id="UP000258925">
    <property type="component" value="Segment"/>
</dbReference>